<gene>
    <name evidence="1" type="ORF">DAKH74_018420</name>
</gene>
<reference evidence="1 2" key="1">
    <citation type="journal article" date="2023" name="Elife">
        <title>Identification of key yeast species and microbe-microbe interactions impacting larval growth of Drosophila in the wild.</title>
        <authorList>
            <person name="Mure A."/>
            <person name="Sugiura Y."/>
            <person name="Maeda R."/>
            <person name="Honda K."/>
            <person name="Sakurai N."/>
            <person name="Takahashi Y."/>
            <person name="Watada M."/>
            <person name="Katoh T."/>
            <person name="Gotoh A."/>
            <person name="Gotoh Y."/>
            <person name="Taniguchi I."/>
            <person name="Nakamura K."/>
            <person name="Hayashi T."/>
            <person name="Katayama T."/>
            <person name="Uemura T."/>
            <person name="Hattori Y."/>
        </authorList>
    </citation>
    <scope>NUCLEOTIDE SEQUENCE [LARGE SCALE GENOMIC DNA]</scope>
    <source>
        <strain evidence="1 2">KH-74</strain>
    </source>
</reference>
<comment type="caution">
    <text evidence="1">The sequence shown here is derived from an EMBL/GenBank/DDBJ whole genome shotgun (WGS) entry which is preliminary data.</text>
</comment>
<dbReference type="EMBL" id="BTGD01000005">
    <property type="protein sequence ID" value="GMM55226.1"/>
    <property type="molecule type" value="Genomic_DNA"/>
</dbReference>
<keyword evidence="2" id="KW-1185">Reference proteome</keyword>
<protein>
    <submittedName>
        <fullName evidence="1">Mrx3 protein</fullName>
    </submittedName>
</protein>
<dbReference type="Proteomes" id="UP001377567">
    <property type="component" value="Unassembled WGS sequence"/>
</dbReference>
<dbReference type="CDD" id="cd03443">
    <property type="entry name" value="PaaI_thioesterase"/>
    <property type="match status" value="1"/>
</dbReference>
<sequence length="258" mass="28606">MSKFSYFRTVNRAVVLPVLGFTAGVATFIKGWPDESDALMLADPVQPGKVGWLSKQPQSLQRSDILEKIARLPLYQSLMADPDVRHSSQSANIPSSHRSYHVGQGQLFGPGKLEIDPLVFLNRDAGEITVFYHLGRDLSNAEGRVHKGVLSLLLDEGLCFCGFPKLPSKRGVTALLSLHFDRDILADSTVVLRAKVSESKGRKCVIEGTLEALPQRGWLGRLVGMSPPVHGDVYVRSKCILVEPKWFKYFSWLAAFDE</sequence>
<accession>A0AAV5RX24</accession>
<dbReference type="InterPro" id="IPR029069">
    <property type="entry name" value="HotDog_dom_sf"/>
</dbReference>
<evidence type="ECO:0000313" key="2">
    <source>
        <dbReference type="Proteomes" id="UP001377567"/>
    </source>
</evidence>
<dbReference type="Gene3D" id="3.10.129.10">
    <property type="entry name" value="Hotdog Thioesterase"/>
    <property type="match status" value="1"/>
</dbReference>
<evidence type="ECO:0000313" key="1">
    <source>
        <dbReference type="EMBL" id="GMM55226.1"/>
    </source>
</evidence>
<proteinExistence type="predicted"/>
<organism evidence="1 2">
    <name type="scientific">Maudiozyma humilis</name>
    <name type="common">Sour dough yeast</name>
    <name type="synonym">Kazachstania humilis</name>
    <dbReference type="NCBI Taxonomy" id="51915"/>
    <lineage>
        <taxon>Eukaryota</taxon>
        <taxon>Fungi</taxon>
        <taxon>Dikarya</taxon>
        <taxon>Ascomycota</taxon>
        <taxon>Saccharomycotina</taxon>
        <taxon>Saccharomycetes</taxon>
        <taxon>Saccharomycetales</taxon>
        <taxon>Saccharomycetaceae</taxon>
        <taxon>Maudiozyma</taxon>
    </lineage>
</organism>
<dbReference type="AlphaFoldDB" id="A0AAV5RX24"/>
<dbReference type="SUPFAM" id="SSF54637">
    <property type="entry name" value="Thioesterase/thiol ester dehydrase-isomerase"/>
    <property type="match status" value="1"/>
</dbReference>
<dbReference type="InterPro" id="IPR052061">
    <property type="entry name" value="PTE-AB_protein"/>
</dbReference>
<name>A0AAV5RX24_MAUHU</name>
<dbReference type="PANTHER" id="PTHR47260">
    <property type="entry name" value="UPF0644 PROTEIN PB2B4.06"/>
    <property type="match status" value="1"/>
</dbReference>
<dbReference type="PANTHER" id="PTHR47260:SF4">
    <property type="entry name" value="MIOREX COMPLEX COMPONENT 3"/>
    <property type="match status" value="1"/>
</dbReference>